<evidence type="ECO:0000313" key="3">
    <source>
        <dbReference type="Proteomes" id="UP000756921"/>
    </source>
</evidence>
<evidence type="ECO:0000256" key="1">
    <source>
        <dbReference type="SAM" id="MobiDB-lite"/>
    </source>
</evidence>
<proteinExistence type="predicted"/>
<dbReference type="EMBL" id="WJXW01000009">
    <property type="protein sequence ID" value="KAF9733289.1"/>
    <property type="molecule type" value="Genomic_DNA"/>
</dbReference>
<evidence type="ECO:0000313" key="2">
    <source>
        <dbReference type="EMBL" id="KAF9733289.1"/>
    </source>
</evidence>
<keyword evidence="3" id="KW-1185">Reference proteome</keyword>
<dbReference type="Proteomes" id="UP000756921">
    <property type="component" value="Unassembled WGS sequence"/>
</dbReference>
<organism evidence="2 3">
    <name type="scientific">Paraphaeosphaeria minitans</name>
    <dbReference type="NCBI Taxonomy" id="565426"/>
    <lineage>
        <taxon>Eukaryota</taxon>
        <taxon>Fungi</taxon>
        <taxon>Dikarya</taxon>
        <taxon>Ascomycota</taxon>
        <taxon>Pezizomycotina</taxon>
        <taxon>Dothideomycetes</taxon>
        <taxon>Pleosporomycetidae</taxon>
        <taxon>Pleosporales</taxon>
        <taxon>Massarineae</taxon>
        <taxon>Didymosphaeriaceae</taxon>
        <taxon>Paraphaeosphaeria</taxon>
    </lineage>
</organism>
<comment type="caution">
    <text evidence="2">The sequence shown here is derived from an EMBL/GenBank/DDBJ whole genome shotgun (WGS) entry which is preliminary data.</text>
</comment>
<dbReference type="AlphaFoldDB" id="A0A9P6GD90"/>
<gene>
    <name evidence="2" type="ORF">PMIN01_08972</name>
</gene>
<sequence>MSGAIGDRASPTLQGPLAASVDGLPGGKSAEPSITSTASARRTMGELENLSPGPRPARACLCLATTGLPPHPKDRRNLPPMMPHDMTSCFHDCRTRSRPLDPEALMSALVVCAAIGMLALLQRSRLVVCILVLFRVPKTLDDSYGCVCGPVAGGAHRIARLLAAPERRVPKNNTSFDSIVFDTVCVALIFASGSFASFPWRDAVADQLYPDKTSISQAKAEHRMHFRG</sequence>
<name>A0A9P6GD90_9PLEO</name>
<feature type="region of interest" description="Disordered" evidence="1">
    <location>
        <begin position="1"/>
        <end position="38"/>
    </location>
</feature>
<accession>A0A9P6GD90</accession>
<reference evidence="2" key="1">
    <citation type="journal article" date="2020" name="Mol. Plant Microbe Interact.">
        <title>Genome Sequence of the Biocontrol Agent Coniothyrium minitans strain Conio (IMI 134523).</title>
        <authorList>
            <person name="Patel D."/>
            <person name="Shittu T.A."/>
            <person name="Baroncelli R."/>
            <person name="Muthumeenakshi S."/>
            <person name="Osborne T.H."/>
            <person name="Janganan T.K."/>
            <person name="Sreenivasaprasad S."/>
        </authorList>
    </citation>
    <scope>NUCLEOTIDE SEQUENCE</scope>
    <source>
        <strain evidence="2">Conio</strain>
    </source>
</reference>
<protein>
    <submittedName>
        <fullName evidence="2">Uncharacterized protein</fullName>
    </submittedName>
</protein>